<sequence length="309" mass="34674">MFSLSSPPQPSTFFAANRPHFGSHAPQTPSPLRTWRNANLMPIPTPSSKTNSDAGENELPSSPLRSSPLGKYADENARPEKTSGNIQGAGFGFCHAGNGMLMTPPHTTETPSASRFELGSGVFGEQQRQQSQTPLQMQQQQQQHIPGPWESRARSASPAAVLARHSASAREKKKNQFFDRIRRRRDDERSDGMGEQVLRMDFVRERRMWEDEMRRRAVVEGDNGLDPDSQMEDEAQADDQAEMSPTEEFDPEADALAYHYQEGDEFLVDEDDEYDEVFREIMLAEEHGASTNTRPGEAVHEYEAGMDLS</sequence>
<accession>A0ABR0JDB8</accession>
<feature type="compositionally biased region" description="Low complexity" evidence="1">
    <location>
        <begin position="59"/>
        <end position="69"/>
    </location>
</feature>
<organism evidence="2 3">
    <name type="scientific">Exophiala sideris</name>
    <dbReference type="NCBI Taxonomy" id="1016849"/>
    <lineage>
        <taxon>Eukaryota</taxon>
        <taxon>Fungi</taxon>
        <taxon>Dikarya</taxon>
        <taxon>Ascomycota</taxon>
        <taxon>Pezizomycotina</taxon>
        <taxon>Eurotiomycetes</taxon>
        <taxon>Chaetothyriomycetidae</taxon>
        <taxon>Chaetothyriales</taxon>
        <taxon>Herpotrichiellaceae</taxon>
        <taxon>Exophiala</taxon>
    </lineage>
</organism>
<evidence type="ECO:0000313" key="2">
    <source>
        <dbReference type="EMBL" id="KAK5061838.1"/>
    </source>
</evidence>
<feature type="compositionally biased region" description="Basic and acidic residues" evidence="1">
    <location>
        <begin position="72"/>
        <end position="81"/>
    </location>
</feature>
<gene>
    <name evidence="2" type="ORF">LTR69_005022</name>
</gene>
<feature type="compositionally biased region" description="Polar residues" evidence="1">
    <location>
        <begin position="1"/>
        <end position="14"/>
    </location>
</feature>
<keyword evidence="3" id="KW-1185">Reference proteome</keyword>
<evidence type="ECO:0000256" key="1">
    <source>
        <dbReference type="SAM" id="MobiDB-lite"/>
    </source>
</evidence>
<evidence type="ECO:0000313" key="3">
    <source>
        <dbReference type="Proteomes" id="UP001345691"/>
    </source>
</evidence>
<feature type="compositionally biased region" description="Acidic residues" evidence="1">
    <location>
        <begin position="223"/>
        <end position="253"/>
    </location>
</feature>
<feature type="region of interest" description="Disordered" evidence="1">
    <location>
        <begin position="1"/>
        <end position="89"/>
    </location>
</feature>
<protein>
    <recommendedName>
        <fullName evidence="4">CCD97-like C-terminal domain-containing protein</fullName>
    </recommendedName>
</protein>
<feature type="compositionally biased region" description="Basic and acidic residues" evidence="1">
    <location>
        <begin position="168"/>
        <end position="192"/>
    </location>
</feature>
<feature type="region of interest" description="Disordered" evidence="1">
    <location>
        <begin position="217"/>
        <end position="264"/>
    </location>
</feature>
<dbReference type="Proteomes" id="UP001345691">
    <property type="component" value="Unassembled WGS sequence"/>
</dbReference>
<name>A0ABR0JDB8_9EURO</name>
<comment type="caution">
    <text evidence="2">The sequence shown here is derived from an EMBL/GenBank/DDBJ whole genome shotgun (WGS) entry which is preliminary data.</text>
</comment>
<dbReference type="EMBL" id="JAVRRF010000009">
    <property type="protein sequence ID" value="KAK5061838.1"/>
    <property type="molecule type" value="Genomic_DNA"/>
</dbReference>
<reference evidence="2 3" key="1">
    <citation type="submission" date="2023-08" db="EMBL/GenBank/DDBJ databases">
        <title>Black Yeasts Isolated from many extreme environments.</title>
        <authorList>
            <person name="Coleine C."/>
            <person name="Stajich J.E."/>
            <person name="Selbmann L."/>
        </authorList>
    </citation>
    <scope>NUCLEOTIDE SEQUENCE [LARGE SCALE GENOMIC DNA]</scope>
    <source>
        <strain evidence="2 3">CCFEE 6328</strain>
    </source>
</reference>
<feature type="compositionally biased region" description="Low complexity" evidence="1">
    <location>
        <begin position="126"/>
        <end position="143"/>
    </location>
</feature>
<feature type="region of interest" description="Disordered" evidence="1">
    <location>
        <begin position="102"/>
        <end position="192"/>
    </location>
</feature>
<proteinExistence type="predicted"/>
<evidence type="ECO:0008006" key="4">
    <source>
        <dbReference type="Google" id="ProtNLM"/>
    </source>
</evidence>
<feature type="region of interest" description="Disordered" evidence="1">
    <location>
        <begin position="285"/>
        <end position="309"/>
    </location>
</feature>